<reference evidence="4" key="1">
    <citation type="submission" date="2021-02" db="EMBL/GenBank/DDBJ databases">
        <title>First Annotated Genome of the Yellow-green Alga Tribonema minus.</title>
        <authorList>
            <person name="Mahan K.M."/>
        </authorList>
    </citation>
    <scope>NUCLEOTIDE SEQUENCE</scope>
    <source>
        <strain evidence="4">UTEX B ZZ1240</strain>
    </source>
</reference>
<dbReference type="GO" id="GO:0004553">
    <property type="term" value="F:hydrolase activity, hydrolyzing O-glycosyl compounds"/>
    <property type="evidence" value="ECO:0007669"/>
    <property type="project" value="InterPro"/>
</dbReference>
<evidence type="ECO:0000313" key="5">
    <source>
        <dbReference type="Proteomes" id="UP000664859"/>
    </source>
</evidence>
<protein>
    <submittedName>
        <fullName evidence="4">Glycoside hydrolase superfamily</fullName>
    </submittedName>
</protein>
<feature type="domain" description="GH26" evidence="3">
    <location>
        <begin position="1"/>
        <end position="199"/>
    </location>
</feature>
<dbReference type="PROSITE" id="PS51764">
    <property type="entry name" value="GH26"/>
    <property type="match status" value="1"/>
</dbReference>
<keyword evidence="1 4" id="KW-0378">Hydrolase</keyword>
<evidence type="ECO:0000313" key="4">
    <source>
        <dbReference type="EMBL" id="KAG5185625.1"/>
    </source>
</evidence>
<dbReference type="Gene3D" id="3.20.20.80">
    <property type="entry name" value="Glycosidases"/>
    <property type="match status" value="1"/>
</dbReference>
<keyword evidence="5" id="KW-1185">Reference proteome</keyword>
<name>A0A835Z228_9STRA</name>
<dbReference type="Proteomes" id="UP000664859">
    <property type="component" value="Unassembled WGS sequence"/>
</dbReference>
<accession>A0A835Z228</accession>
<dbReference type="InterPro" id="IPR017853">
    <property type="entry name" value="GH"/>
</dbReference>
<organism evidence="4 5">
    <name type="scientific">Tribonema minus</name>
    <dbReference type="NCBI Taxonomy" id="303371"/>
    <lineage>
        <taxon>Eukaryota</taxon>
        <taxon>Sar</taxon>
        <taxon>Stramenopiles</taxon>
        <taxon>Ochrophyta</taxon>
        <taxon>PX clade</taxon>
        <taxon>Xanthophyceae</taxon>
        <taxon>Tribonematales</taxon>
        <taxon>Tribonemataceae</taxon>
        <taxon>Tribonema</taxon>
    </lineage>
</organism>
<gene>
    <name evidence="4" type="ORF">JKP88DRAFT_180160</name>
</gene>
<dbReference type="AlphaFoldDB" id="A0A835Z228"/>
<evidence type="ECO:0000256" key="1">
    <source>
        <dbReference type="ARBA" id="ARBA00022801"/>
    </source>
</evidence>
<keyword evidence="2" id="KW-0326">Glycosidase</keyword>
<proteinExistence type="predicted"/>
<sequence length="200" mass="22728">MRPSPPPPLRAGDWYPWGLLYRQRPNGVGANTVALLRQALQRVISIFRTRGAPVLFQMNLNDHNGFDDPRPMAELWPGDEGLDAVAITSYNRAFSTPNHQYTRSFRDGLTPMYQQVTELTKLPIWIAETATTSFGTDKPAWLRQMFNDVARAFPRVTQVTFFLYNKVVEGKLLDWDLNTPEEVQAFIDGYHDLQAIVASG</sequence>
<dbReference type="InterPro" id="IPR022790">
    <property type="entry name" value="GH26_dom"/>
</dbReference>
<dbReference type="SUPFAM" id="SSF51445">
    <property type="entry name" value="(Trans)glycosidases"/>
    <property type="match status" value="1"/>
</dbReference>
<comment type="caution">
    <text evidence="4">The sequence shown here is derived from an EMBL/GenBank/DDBJ whole genome shotgun (WGS) entry which is preliminary data.</text>
</comment>
<evidence type="ECO:0000259" key="3">
    <source>
        <dbReference type="PROSITE" id="PS51764"/>
    </source>
</evidence>
<evidence type="ECO:0000256" key="2">
    <source>
        <dbReference type="ARBA" id="ARBA00023295"/>
    </source>
</evidence>
<dbReference type="EMBL" id="JAFCMP010000125">
    <property type="protein sequence ID" value="KAG5185625.1"/>
    <property type="molecule type" value="Genomic_DNA"/>
</dbReference>